<dbReference type="PANTHER" id="PTHR13328">
    <property type="entry name" value="NEGATIVE ELONGATION FACTOR A NELF-A"/>
    <property type="match status" value="1"/>
</dbReference>
<feature type="compositionally biased region" description="Low complexity" evidence="1">
    <location>
        <begin position="389"/>
        <end position="417"/>
    </location>
</feature>
<evidence type="ECO:0000313" key="3">
    <source>
        <dbReference type="Proteomes" id="UP001211907"/>
    </source>
</evidence>
<feature type="region of interest" description="Disordered" evidence="1">
    <location>
        <begin position="188"/>
        <end position="210"/>
    </location>
</feature>
<dbReference type="Proteomes" id="UP001211907">
    <property type="component" value="Unassembled WGS sequence"/>
</dbReference>
<dbReference type="GO" id="GO:0032021">
    <property type="term" value="C:NELF complex"/>
    <property type="evidence" value="ECO:0007669"/>
    <property type="project" value="TreeGrafter"/>
</dbReference>
<feature type="region of interest" description="Disordered" evidence="1">
    <location>
        <begin position="1"/>
        <end position="48"/>
    </location>
</feature>
<keyword evidence="3" id="KW-1185">Reference proteome</keyword>
<feature type="compositionally biased region" description="Low complexity" evidence="1">
    <location>
        <begin position="14"/>
        <end position="46"/>
    </location>
</feature>
<protein>
    <submittedName>
        <fullName evidence="2">Uncharacterized protein</fullName>
    </submittedName>
</protein>
<dbReference type="PANTHER" id="PTHR13328:SF4">
    <property type="entry name" value="NEGATIVE ELONGATION FACTOR A"/>
    <property type="match status" value="1"/>
</dbReference>
<dbReference type="EMBL" id="JADGJH010000024">
    <property type="protein sequence ID" value="KAJ3141945.1"/>
    <property type="molecule type" value="Genomic_DNA"/>
</dbReference>
<feature type="compositionally biased region" description="Low complexity" evidence="1">
    <location>
        <begin position="114"/>
        <end position="136"/>
    </location>
</feature>
<feature type="compositionally biased region" description="Low complexity" evidence="1">
    <location>
        <begin position="78"/>
        <end position="87"/>
    </location>
</feature>
<dbReference type="GO" id="GO:0034244">
    <property type="term" value="P:negative regulation of transcription elongation by RNA polymerase II"/>
    <property type="evidence" value="ECO:0007669"/>
    <property type="project" value="TreeGrafter"/>
</dbReference>
<comment type="caution">
    <text evidence="2">The sequence shown here is derived from an EMBL/GenBank/DDBJ whole genome shotgun (WGS) entry which is preliminary data.</text>
</comment>
<organism evidence="2 3">
    <name type="scientific">Physocladia obscura</name>
    <dbReference type="NCBI Taxonomy" id="109957"/>
    <lineage>
        <taxon>Eukaryota</taxon>
        <taxon>Fungi</taxon>
        <taxon>Fungi incertae sedis</taxon>
        <taxon>Chytridiomycota</taxon>
        <taxon>Chytridiomycota incertae sedis</taxon>
        <taxon>Chytridiomycetes</taxon>
        <taxon>Chytridiales</taxon>
        <taxon>Chytriomycetaceae</taxon>
        <taxon>Physocladia</taxon>
    </lineage>
</organism>
<name>A0AAD5TFL7_9FUNG</name>
<dbReference type="InterPro" id="IPR052828">
    <property type="entry name" value="NELF-A_domain"/>
</dbReference>
<feature type="region of interest" description="Disordered" evidence="1">
    <location>
        <begin position="385"/>
        <end position="443"/>
    </location>
</feature>
<gene>
    <name evidence="2" type="ORF">HK100_005043</name>
</gene>
<evidence type="ECO:0000313" key="2">
    <source>
        <dbReference type="EMBL" id="KAJ3141945.1"/>
    </source>
</evidence>
<evidence type="ECO:0000256" key="1">
    <source>
        <dbReference type="SAM" id="MobiDB-lite"/>
    </source>
</evidence>
<dbReference type="AlphaFoldDB" id="A0AAD5TFL7"/>
<sequence>MEEFLAESLASKRTASATTNTPAAPGVSTNQQQQQHNRQQQQQNQRPVNRAVRINALYEGNHQHQTSPTLPSGDRNNENTANNKKNTIGGNNYIPTAPEPRLRRSKSATRILETSNSTSTSNLHSLSPTSPLSPSSISQVPLASTFKRLFSSNSVNIEPPTPMSSKHPHHTSLDPLAMKLEQMRHRSLSRKSSRPVSFPIPDNDPQSNNVNIAATSTITATTAKNNNSANEHNNANINPKIGIIPSLRYKDFLESQMRRSGMEPAAAAAAVYLSQQSLSLTPDASESSIRLEQVSPIEDTQGTEEVENPINVNQTPLFSVKTNLGKLYNSGDFQQVTHDSWLEPIATPNQQQQQQQQTEVFEIKGSSLKNHHSDDTRQIARDSWDDSIQMQSQQQQQQQPQQQQNQQQQQREMQNMQSLRPTSIAASSTNSVNISGSVPPSSLRRVRSISGNLKEDINQNAKALMANIKKTWLKPTEPKVGVISNRQLGVSSATGNIGFLQTAAPWSGEKS</sequence>
<feature type="region of interest" description="Disordered" evidence="1">
    <location>
        <begin position="61"/>
        <end position="136"/>
    </location>
</feature>
<feature type="compositionally biased region" description="Polar residues" evidence="1">
    <location>
        <begin position="418"/>
        <end position="434"/>
    </location>
</feature>
<proteinExistence type="predicted"/>
<reference evidence="2" key="1">
    <citation type="submission" date="2020-05" db="EMBL/GenBank/DDBJ databases">
        <title>Phylogenomic resolution of chytrid fungi.</title>
        <authorList>
            <person name="Stajich J.E."/>
            <person name="Amses K."/>
            <person name="Simmons R."/>
            <person name="Seto K."/>
            <person name="Myers J."/>
            <person name="Bonds A."/>
            <person name="Quandt C.A."/>
            <person name="Barry K."/>
            <person name="Liu P."/>
            <person name="Grigoriev I."/>
            <person name="Longcore J.E."/>
            <person name="James T.Y."/>
        </authorList>
    </citation>
    <scope>NUCLEOTIDE SEQUENCE</scope>
    <source>
        <strain evidence="2">JEL0513</strain>
    </source>
</reference>
<accession>A0AAD5TFL7</accession>